<evidence type="ECO:0000259" key="3">
    <source>
        <dbReference type="PROSITE" id="PS50240"/>
    </source>
</evidence>
<name>A0A1M5IVZ1_STRHI</name>
<feature type="domain" description="Peptidase S1" evidence="3">
    <location>
        <begin position="40"/>
        <end position="261"/>
    </location>
</feature>
<dbReference type="SMART" id="SM00020">
    <property type="entry name" value="Tryp_SPc"/>
    <property type="match status" value="1"/>
</dbReference>
<dbReference type="AlphaFoldDB" id="A0A1M5IVZ1"/>
<sequence>MPTRSVFITVITVITAALSLVLAPAAVASSPPDPAEQPYVIGGRNATETYSFSASLQFRTDNRHQCGASLVKSRWLVTAAHCVVGRTANEFKVRVGSNDRNAGGSVANVSRIVVHPRYAVQRPFGDIALLELATPVSQAPVPIPLTPGLAGTPTRIMGWGTTCPAQSCPTVTQKELDTSILAVQRCTRIDGVTEICTNNPNNNSGACYGDSGGPQVRRIDNRWYLIGATSRSGNNDPTCATGPSIYTSVVAYRSWIQQHVGVL</sequence>
<dbReference type="GO" id="GO:0004252">
    <property type="term" value="F:serine-type endopeptidase activity"/>
    <property type="evidence" value="ECO:0007669"/>
    <property type="project" value="InterPro"/>
</dbReference>
<gene>
    <name evidence="4" type="ORF">SAMN05444320_10822</name>
</gene>
<dbReference type="CDD" id="cd00190">
    <property type="entry name" value="Tryp_SPc"/>
    <property type="match status" value="1"/>
</dbReference>
<dbReference type="SUPFAM" id="SSF50494">
    <property type="entry name" value="Trypsin-like serine proteases"/>
    <property type="match status" value="1"/>
</dbReference>
<organism evidence="4 5">
    <name type="scientific">Streptoalloteichus hindustanus</name>
    <dbReference type="NCBI Taxonomy" id="2017"/>
    <lineage>
        <taxon>Bacteria</taxon>
        <taxon>Bacillati</taxon>
        <taxon>Actinomycetota</taxon>
        <taxon>Actinomycetes</taxon>
        <taxon>Pseudonocardiales</taxon>
        <taxon>Pseudonocardiaceae</taxon>
        <taxon>Streptoalloteichus</taxon>
    </lineage>
</organism>
<keyword evidence="5" id="KW-1185">Reference proteome</keyword>
<evidence type="ECO:0000313" key="4">
    <source>
        <dbReference type="EMBL" id="SHG32315.1"/>
    </source>
</evidence>
<dbReference type="RefSeq" id="WP_073486937.1">
    <property type="nucleotide sequence ID" value="NZ_FQVN01000008.1"/>
</dbReference>
<dbReference type="FunFam" id="2.40.10.10:FF:000068">
    <property type="entry name" value="transmembrane protease serine 2"/>
    <property type="match status" value="1"/>
</dbReference>
<accession>A0A1M5IVZ1</accession>
<dbReference type="STRING" id="2017.SAMN05444320_10822"/>
<feature type="signal peptide" evidence="2">
    <location>
        <begin position="1"/>
        <end position="28"/>
    </location>
</feature>
<reference evidence="4 5" key="1">
    <citation type="submission" date="2016-11" db="EMBL/GenBank/DDBJ databases">
        <authorList>
            <person name="Jaros S."/>
            <person name="Januszkiewicz K."/>
            <person name="Wedrychowicz H."/>
        </authorList>
    </citation>
    <scope>NUCLEOTIDE SEQUENCE [LARGE SCALE GENOMIC DNA]</scope>
    <source>
        <strain evidence="4 5">DSM 44523</strain>
    </source>
</reference>
<dbReference type="Proteomes" id="UP000184501">
    <property type="component" value="Unassembled WGS sequence"/>
</dbReference>
<feature type="chain" id="PRO_5012567508" evidence="2">
    <location>
        <begin position="29"/>
        <end position="263"/>
    </location>
</feature>
<dbReference type="Gene3D" id="2.40.10.10">
    <property type="entry name" value="Trypsin-like serine proteases"/>
    <property type="match status" value="1"/>
</dbReference>
<proteinExistence type="predicted"/>
<dbReference type="InterPro" id="IPR043504">
    <property type="entry name" value="Peptidase_S1_PA_chymotrypsin"/>
</dbReference>
<evidence type="ECO:0000313" key="5">
    <source>
        <dbReference type="Proteomes" id="UP000184501"/>
    </source>
</evidence>
<keyword evidence="2" id="KW-0732">Signal</keyword>
<dbReference type="InterPro" id="IPR001254">
    <property type="entry name" value="Trypsin_dom"/>
</dbReference>
<dbReference type="OrthoDB" id="3657335at2"/>
<dbReference type="Pfam" id="PF00089">
    <property type="entry name" value="Trypsin"/>
    <property type="match status" value="1"/>
</dbReference>
<dbReference type="InterPro" id="IPR051487">
    <property type="entry name" value="Ser/Thr_Proteases_Immune/Dev"/>
</dbReference>
<dbReference type="GO" id="GO:0006508">
    <property type="term" value="P:proteolysis"/>
    <property type="evidence" value="ECO:0007669"/>
    <property type="project" value="InterPro"/>
</dbReference>
<keyword evidence="1" id="KW-1015">Disulfide bond</keyword>
<dbReference type="PROSITE" id="PS00134">
    <property type="entry name" value="TRYPSIN_HIS"/>
    <property type="match status" value="1"/>
</dbReference>
<evidence type="ECO:0000256" key="1">
    <source>
        <dbReference type="ARBA" id="ARBA00023157"/>
    </source>
</evidence>
<protein>
    <submittedName>
        <fullName evidence="4">Trypsin</fullName>
    </submittedName>
</protein>
<dbReference type="PRINTS" id="PR00722">
    <property type="entry name" value="CHYMOTRYPSIN"/>
</dbReference>
<dbReference type="InterPro" id="IPR018114">
    <property type="entry name" value="TRYPSIN_HIS"/>
</dbReference>
<dbReference type="PROSITE" id="PS50240">
    <property type="entry name" value="TRYPSIN_DOM"/>
    <property type="match status" value="1"/>
</dbReference>
<evidence type="ECO:0000256" key="2">
    <source>
        <dbReference type="SAM" id="SignalP"/>
    </source>
</evidence>
<dbReference type="EMBL" id="FQVN01000008">
    <property type="protein sequence ID" value="SHG32315.1"/>
    <property type="molecule type" value="Genomic_DNA"/>
</dbReference>
<dbReference type="PANTHER" id="PTHR24256">
    <property type="entry name" value="TRYPTASE-RELATED"/>
    <property type="match status" value="1"/>
</dbReference>
<dbReference type="InterPro" id="IPR009003">
    <property type="entry name" value="Peptidase_S1_PA"/>
</dbReference>
<dbReference type="InterPro" id="IPR001314">
    <property type="entry name" value="Peptidase_S1A"/>
</dbReference>